<dbReference type="AlphaFoldDB" id="A0A563U066"/>
<dbReference type="OrthoDB" id="706657at2"/>
<accession>A0A563U066</accession>
<name>A0A563U066_9SPHI</name>
<keyword evidence="3" id="KW-1185">Reference proteome</keyword>
<comment type="caution">
    <text evidence="2">The sequence shown here is derived from an EMBL/GenBank/DDBJ whole genome shotgun (WGS) entry which is preliminary data.</text>
</comment>
<protein>
    <submittedName>
        <fullName evidence="2">Uncharacterized protein</fullName>
    </submittedName>
</protein>
<evidence type="ECO:0000313" key="2">
    <source>
        <dbReference type="EMBL" id="TWR24923.1"/>
    </source>
</evidence>
<proteinExistence type="predicted"/>
<reference evidence="2 3" key="1">
    <citation type="submission" date="2019-07" db="EMBL/GenBank/DDBJ databases">
        <authorList>
            <person name="Kim J."/>
        </authorList>
    </citation>
    <scope>NUCLEOTIDE SEQUENCE [LARGE SCALE GENOMIC DNA]</scope>
    <source>
        <strain evidence="2 3">MJ1a</strain>
    </source>
</reference>
<gene>
    <name evidence="2" type="ORF">FPZ42_14285</name>
</gene>
<dbReference type="RefSeq" id="WP_146272335.1">
    <property type="nucleotide sequence ID" value="NZ_VOEI01000005.1"/>
</dbReference>
<feature type="signal peptide" evidence="1">
    <location>
        <begin position="1"/>
        <end position="22"/>
    </location>
</feature>
<dbReference type="EMBL" id="VOEI01000005">
    <property type="protein sequence ID" value="TWR24923.1"/>
    <property type="molecule type" value="Genomic_DNA"/>
</dbReference>
<evidence type="ECO:0000313" key="3">
    <source>
        <dbReference type="Proteomes" id="UP000318010"/>
    </source>
</evidence>
<feature type="chain" id="PRO_5021977098" evidence="1">
    <location>
        <begin position="23"/>
        <end position="181"/>
    </location>
</feature>
<organism evidence="2 3">
    <name type="scientific">Mucilaginibacter achroorhodeus</name>
    <dbReference type="NCBI Taxonomy" id="2599294"/>
    <lineage>
        <taxon>Bacteria</taxon>
        <taxon>Pseudomonadati</taxon>
        <taxon>Bacteroidota</taxon>
        <taxon>Sphingobacteriia</taxon>
        <taxon>Sphingobacteriales</taxon>
        <taxon>Sphingobacteriaceae</taxon>
        <taxon>Mucilaginibacter</taxon>
    </lineage>
</organism>
<evidence type="ECO:0000256" key="1">
    <source>
        <dbReference type="SAM" id="SignalP"/>
    </source>
</evidence>
<sequence>MKKIIFLTIALAVSTFARQTFAQTEASAEEKKNKVVMTIMDGGKAITAEINSVNISINRYEDNIDEEQASEVKSAVADTSNVKLPKTFSKRAPGISYLTIEAKSLSKEMMQVLAKIRNRFDGTITITDAATKKVVKSLKFKGGALYTYSDQLTSLTESYGYNSIGLSLSCKGLSIDGVDFN</sequence>
<keyword evidence="1" id="KW-0732">Signal</keyword>
<dbReference type="Proteomes" id="UP000318010">
    <property type="component" value="Unassembled WGS sequence"/>
</dbReference>